<dbReference type="AlphaFoldDB" id="A0AAD6WX97"/>
<evidence type="ECO:0000313" key="1">
    <source>
        <dbReference type="EMBL" id="KAJ7028055.1"/>
    </source>
</evidence>
<proteinExistence type="predicted"/>
<accession>A0AAD6WX97</accession>
<comment type="caution">
    <text evidence="1">The sequence shown here is derived from an EMBL/GenBank/DDBJ whole genome shotgun (WGS) entry which is preliminary data.</text>
</comment>
<sequence>MAQRCVEPVRIGPRDFAGACRATAVAVLACPGGRLGYLSTVPNHSKVALKINVSTDTTSQVIAVHQRSTCQSQFKYPQVVSVGMKQRKESATASIGDILLPREKNSHLHARRDTVVHVDATAVHGTVHRGVRHLSVSARLTAQVFVILQGFLRHMVHHGVQYFAAPAATAAPAPGLCRAFPFCIFFLPPSSRWRPTSIPGSITGYMQSSSSQSYPAHSAGV</sequence>
<name>A0AAD6WX97_9AGAR</name>
<reference evidence="1" key="1">
    <citation type="submission" date="2023-03" db="EMBL/GenBank/DDBJ databases">
        <title>Massive genome expansion in bonnet fungi (Mycena s.s.) driven by repeated elements and novel gene families across ecological guilds.</title>
        <authorList>
            <consortium name="Lawrence Berkeley National Laboratory"/>
            <person name="Harder C.B."/>
            <person name="Miyauchi S."/>
            <person name="Viragh M."/>
            <person name="Kuo A."/>
            <person name="Thoen E."/>
            <person name="Andreopoulos B."/>
            <person name="Lu D."/>
            <person name="Skrede I."/>
            <person name="Drula E."/>
            <person name="Henrissat B."/>
            <person name="Morin E."/>
            <person name="Kohler A."/>
            <person name="Barry K."/>
            <person name="LaButti K."/>
            <person name="Morin E."/>
            <person name="Salamov A."/>
            <person name="Lipzen A."/>
            <person name="Mereny Z."/>
            <person name="Hegedus B."/>
            <person name="Baldrian P."/>
            <person name="Stursova M."/>
            <person name="Weitz H."/>
            <person name="Taylor A."/>
            <person name="Grigoriev I.V."/>
            <person name="Nagy L.G."/>
            <person name="Martin F."/>
            <person name="Kauserud H."/>
        </authorList>
    </citation>
    <scope>NUCLEOTIDE SEQUENCE</scope>
    <source>
        <strain evidence="1">CBHHK200</strain>
    </source>
</reference>
<evidence type="ECO:0000313" key="2">
    <source>
        <dbReference type="Proteomes" id="UP001218188"/>
    </source>
</evidence>
<organism evidence="1 2">
    <name type="scientific">Mycena alexandri</name>
    <dbReference type="NCBI Taxonomy" id="1745969"/>
    <lineage>
        <taxon>Eukaryota</taxon>
        <taxon>Fungi</taxon>
        <taxon>Dikarya</taxon>
        <taxon>Basidiomycota</taxon>
        <taxon>Agaricomycotina</taxon>
        <taxon>Agaricomycetes</taxon>
        <taxon>Agaricomycetidae</taxon>
        <taxon>Agaricales</taxon>
        <taxon>Marasmiineae</taxon>
        <taxon>Mycenaceae</taxon>
        <taxon>Mycena</taxon>
    </lineage>
</organism>
<keyword evidence="2" id="KW-1185">Reference proteome</keyword>
<dbReference type="Proteomes" id="UP001218188">
    <property type="component" value="Unassembled WGS sequence"/>
</dbReference>
<dbReference type="EMBL" id="JARJCM010000116">
    <property type="protein sequence ID" value="KAJ7028055.1"/>
    <property type="molecule type" value="Genomic_DNA"/>
</dbReference>
<protein>
    <submittedName>
        <fullName evidence="1">Uncharacterized protein</fullName>
    </submittedName>
</protein>
<gene>
    <name evidence="1" type="ORF">C8F04DRAFT_1188898</name>
</gene>